<organism evidence="2 3">
    <name type="scientific">Candidatus Auribacter fodinae</name>
    <dbReference type="NCBI Taxonomy" id="2093366"/>
    <lineage>
        <taxon>Bacteria</taxon>
        <taxon>Pseudomonadati</taxon>
        <taxon>Candidatus Auribacterota</taxon>
        <taxon>Candidatus Auribacteria</taxon>
        <taxon>Candidatus Auribacterales</taxon>
        <taxon>Candidatus Auribacteraceae</taxon>
        <taxon>Candidatus Auribacter</taxon>
    </lineage>
</organism>
<dbReference type="Gene3D" id="1.25.10.10">
    <property type="entry name" value="Leucine-rich Repeat Variant"/>
    <property type="match status" value="1"/>
</dbReference>
<proteinExistence type="predicted"/>
<keyword evidence="1" id="KW-0472">Membrane</keyword>
<sequence length="2700" mass="306208">MIKNRNILKFISIALIELLFCPDGIFGADLPERYSVPEKYGSVKMIHTAPNSDKWIIHIQDAHCNSDAQMNIAAILQRLNRNEALDLVLLEGSEGVIDPAPLRDYPDHKARNTVSKYLVNSADISGAEYFSILSDLDVPLYGIEEEDLYTKNLEALVTVMNLKNRNMALLDMLNQCVNDSILNRCSKEVQEFVSWKTRYDHHQTDVYDYVSYIKQYIDIEHDAYPNISFILDLTAKKNAVDFGTLEEETADLLNYFSANLAREKLAELFKLNLRFKVGELSASAFFQKIRSFMQEEEINEERYPHIVQYCGMIDLYASIDHRVLADEIAVCEAQAVSTCVKSQFEMDCYDLWYRLGILRNYMNLELTKNEKAYYSANTELFALPAMRGLLQSAAPDKAGSMESALNELDSNRNNISSFYEYAYKRDEILVEKTLEYMDSTNSSSAALVAGGFHTEGITRILAERDVNVAVVVPKISKITDQDHYFSIISHTRSPYEQFIETALNSLADTSFLAQNQIGPDQMRRQIKLTKAISLFMGESADNLHAQNRAFGPQELINSLNSMLQGYDTHSVRFEDMTFIDGYRFYMLSINGRKTVFYFEDKGSPAISKIMDSVVDDIASILETKIELDGEKNVTVLRPEIMARLEEQRSVIEARLQSQLSGAIQMTADLKKQLKNAIVDFAYLNDQEFTLEEVVNMLRQTYGMVFDYRADLQPVIEEMIRENWLNGNFDIPELPFTLDLDVRLAYYLSMMAEDENYFPKTSELSEMYRARFRPFNIENIMIEQGVPMEAVLSIVRQMDSYGTSGKLETVFGYTLPSGDAFEGRIITNENGFSYLSISSIGQSAIDNFGAGFDFDMPAVPDVELVQEQTALTVMIENNRYIVSLVEMGDEEKPANILLQEEIPFSETARESLMNILNTIIVNYVPYTSLNSLVIMNQDRVRLFDISEGIEPEDIQGLIPDAEFGNILISEINGINQAVANIIDGEPLDSLSPILDERSDDSDIIRKLSAYNPHALLEIARTSRNSAYLKVLAGQDLYSQPDSPVRLSDFNTFRIKEVLIDNKFTPTDSLRELAMDSHFFEYLLKRNPQKLKRLIDHEQSIPELLELVGDQLEEIDDTIDSAVAEDLKTYIIQSKLADDTLLLKYLNDPSLKVRVALARSQLSDVMAHDPAEEVRIEVAKNPKTTLIILKTYLDSEGTAVKTALASNTMIDREIVDSLMAETDENLKAVLARTLSAESLPLLEQFQKEISAYLIRLMNEHGSLVDEAIARSKGKLDEQVLLKLLEQGPKVQELVAARSDITPKVLKELYDIKADAIRHQLVINSVVDLPTSEYISIINKSKNEKDGWKTRRAIASKKHLKESVMEILAEDENVLVRAQIAHRHDLKSDLFEVLAADPVPLVRSFIAANSEAPIGVILGLRNDETLLSEGLVTERGLLEGITPDMVDRLNNQKTTVLTRLASNPRMLQSHKLTDRLIRDYKYHIIVLRTIRDQRQKAVDLYNAGDFHGAKDILKMLANSHYAPYGTHFQLANAMIHIRDFHRAEEYYKRAVEETNNVAAQIALTSLQGQVEVSPHLLYLETPLLTILQNFHNVLPIKPADHNVILEFIQDAQSTVSGATSIENIPDYISPSSRWVDLLKNENVEQLVALQVYALRDVLSQRLIDIPGVLKVLRHSLPTMLDYRNVTAKMDEVRGHFWSEVIDNSNLSAELKAEMRKTSPELVELFMRGGVRALAKREEYNEFRQSIIMDNVPSMIREDVARSVWLEFLEMTEDMLFSEPDYFRRLNLVKQYGTFGGIDQTLKISLSLSGGDFYYGVGDINSVVRSEGAHSITSGIFRNLGEYRYVDELQDRAAHLSFPADLDNSIEGQRVLAIYTNHDALAMDLYHMISTKLSSTQIIETIRNFKGKNLVEDYTVRNALTALSELDDTTLGKRLIGEALFYLYRDESNLELIDEELPLVIQRLGQLKDDIKSLRWNVRAFFEGGAYLETYNQPFPTLAPPLDLLVGVEALDKLNQPNINNHYTGEWLHYLLRMRVRELLVANQLTQYNLRRFYTTAVIYLSAVTKHGELFGHLANIKAKFEQADQNVLPDVVNMLNNNRITGLSAVMQEHMLDLRARASSLIKFDKMRLMALLQKSTLDRFVDTAHPSYPMTMSLANHIIDRLKKGQYPEAAYLTSNLMERLRKHQYLGYAQEIERSILPMDEEARAFVQGFFSEFERYDDLRKTAATTLPQVTEVIKSLTPETVFGAVENRQVAAAEPEKVMLKEIGSQLTKLLLMTGEITFSQFMNLATDYYTGAYQAFKKSGQFVPQAAFVPTSPVFWSTLKDQLFGFLKRYSFINMASLLEKFKEDFSMNAKTDRGGAKLYTHWSSVLPVFYIFGGEAVRSVMSMVGGAAFIALGIFGIFKAGQLLARYFAEQRERKFAESGTDTLVRPEFSQWGNGLQPLTPELDIKAVDLIRPYIVSSVPEGRKRTTLIMDFDSLSSNWDVVSVIEYYLKNDLADGRQIFFVSAEKSQRQMRHILNKAGIVLTPAIRTIGIDDLRAGLEPGAQPEDVFRYLQRNYNISVQESLLLVSSSYDSSFTPSFMNQGGIIFQLTPVENIGSIFTFFDTALSFSDADKIPYMLPLNDVSSQSPYYDWFMHKKENYGTVSVDDLIQEIERRGKQPSPQDMAGISFGILPAGGYLGVPNSKLKLNPRSDIIESSL</sequence>
<dbReference type="Proteomes" id="UP000266426">
    <property type="component" value="Unassembled WGS sequence"/>
</dbReference>
<evidence type="ECO:0000256" key="1">
    <source>
        <dbReference type="SAM" id="Phobius"/>
    </source>
</evidence>
<keyword evidence="1" id="KW-1133">Transmembrane helix</keyword>
<gene>
    <name evidence="2" type="ORF">C4541_12260</name>
</gene>
<evidence type="ECO:0000313" key="2">
    <source>
        <dbReference type="EMBL" id="RJP56498.1"/>
    </source>
</evidence>
<feature type="transmembrane region" description="Helical" evidence="1">
    <location>
        <begin position="2383"/>
        <end position="2401"/>
    </location>
</feature>
<dbReference type="EMBL" id="QZJZ01000094">
    <property type="protein sequence ID" value="RJP56498.1"/>
    <property type="molecule type" value="Genomic_DNA"/>
</dbReference>
<reference evidence="2 3" key="1">
    <citation type="journal article" date="2017" name="ISME J.">
        <title>Energy and carbon metabolisms in a deep terrestrial subsurface fluid microbial community.</title>
        <authorList>
            <person name="Momper L."/>
            <person name="Jungbluth S.P."/>
            <person name="Lee M.D."/>
            <person name="Amend J.P."/>
        </authorList>
    </citation>
    <scope>NUCLEOTIDE SEQUENCE [LARGE SCALE GENOMIC DNA]</scope>
    <source>
        <strain evidence="2">SURF_26</strain>
    </source>
</reference>
<keyword evidence="1" id="KW-0812">Transmembrane</keyword>
<accession>A0A3A4R2H0</accession>
<dbReference type="InterPro" id="IPR011989">
    <property type="entry name" value="ARM-like"/>
</dbReference>
<protein>
    <submittedName>
        <fullName evidence="2">Uncharacterized protein</fullName>
    </submittedName>
</protein>
<evidence type="ECO:0000313" key="3">
    <source>
        <dbReference type="Proteomes" id="UP000266426"/>
    </source>
</evidence>
<name>A0A3A4R2H0_9BACT</name>
<comment type="caution">
    <text evidence="2">The sequence shown here is derived from an EMBL/GenBank/DDBJ whole genome shotgun (WGS) entry which is preliminary data.</text>
</comment>